<keyword evidence="14" id="KW-1185">Reference proteome</keyword>
<evidence type="ECO:0000256" key="4">
    <source>
        <dbReference type="ARBA" id="ARBA00022801"/>
    </source>
</evidence>
<dbReference type="Pfam" id="PF17911">
    <property type="entry name" value="Ski2_N"/>
    <property type="match status" value="1"/>
</dbReference>
<dbReference type="Pfam" id="PF01359">
    <property type="entry name" value="Transposase_1"/>
    <property type="match status" value="1"/>
</dbReference>
<evidence type="ECO:0000313" key="13">
    <source>
        <dbReference type="EMBL" id="KAJ4448311.1"/>
    </source>
</evidence>
<dbReference type="SMART" id="SM00487">
    <property type="entry name" value="DEXDc"/>
    <property type="match status" value="1"/>
</dbReference>
<evidence type="ECO:0000313" key="14">
    <source>
        <dbReference type="Proteomes" id="UP001148838"/>
    </source>
</evidence>
<dbReference type="Gene3D" id="1.10.3380.30">
    <property type="match status" value="1"/>
</dbReference>
<proteinExistence type="predicted"/>
<feature type="signal peptide" evidence="10">
    <location>
        <begin position="1"/>
        <end position="26"/>
    </location>
</feature>
<dbReference type="Gene3D" id="3.30.420.10">
    <property type="entry name" value="Ribonuclease H-like superfamily/Ribonuclease H"/>
    <property type="match status" value="1"/>
</dbReference>
<dbReference type="InterPro" id="IPR001888">
    <property type="entry name" value="Transposase_1"/>
</dbReference>
<feature type="domain" description="Helicase ATP-binding" evidence="11">
    <location>
        <begin position="313"/>
        <end position="469"/>
    </location>
</feature>
<comment type="caution">
    <text evidence="13">The sequence shown here is derived from an EMBL/GenBank/DDBJ whole genome shotgun (WGS) entry which is preliminary data.</text>
</comment>
<feature type="chain" id="PRO_5047206040" description="Helicase SKI2W" evidence="10">
    <location>
        <begin position="27"/>
        <end position="1516"/>
    </location>
</feature>
<keyword evidence="4" id="KW-0378">Hydrolase</keyword>
<comment type="catalytic activity">
    <reaction evidence="8">
        <text>ATP + H2O = ADP + phosphate + H(+)</text>
        <dbReference type="Rhea" id="RHEA:13065"/>
        <dbReference type="ChEBI" id="CHEBI:15377"/>
        <dbReference type="ChEBI" id="CHEBI:15378"/>
        <dbReference type="ChEBI" id="CHEBI:30616"/>
        <dbReference type="ChEBI" id="CHEBI:43474"/>
        <dbReference type="ChEBI" id="CHEBI:456216"/>
        <dbReference type="EC" id="3.6.4.13"/>
    </reaction>
</comment>
<evidence type="ECO:0000256" key="5">
    <source>
        <dbReference type="ARBA" id="ARBA00022806"/>
    </source>
</evidence>
<name>A0ABQ8TQA8_PERAM</name>
<evidence type="ECO:0000259" key="11">
    <source>
        <dbReference type="PROSITE" id="PS51192"/>
    </source>
</evidence>
<evidence type="ECO:0000256" key="10">
    <source>
        <dbReference type="SAM" id="SignalP"/>
    </source>
</evidence>
<dbReference type="Pfam" id="PF08148">
    <property type="entry name" value="DSHCT"/>
    <property type="match status" value="1"/>
</dbReference>
<evidence type="ECO:0000256" key="9">
    <source>
        <dbReference type="SAM" id="MobiDB-lite"/>
    </source>
</evidence>
<dbReference type="SMART" id="SM01142">
    <property type="entry name" value="DSHCT"/>
    <property type="match status" value="1"/>
</dbReference>
<dbReference type="EMBL" id="JAJSOF020000005">
    <property type="protein sequence ID" value="KAJ4448311.1"/>
    <property type="molecule type" value="Genomic_DNA"/>
</dbReference>
<evidence type="ECO:0000256" key="8">
    <source>
        <dbReference type="ARBA" id="ARBA00047984"/>
    </source>
</evidence>
<evidence type="ECO:0000256" key="7">
    <source>
        <dbReference type="ARBA" id="ARBA00022884"/>
    </source>
</evidence>
<gene>
    <name evidence="13" type="ORF">ANN_10326</name>
</gene>
<dbReference type="InterPro" id="IPR012961">
    <property type="entry name" value="Ski2/MTR4_C"/>
</dbReference>
<keyword evidence="2" id="KW-0963">Cytoplasm</keyword>
<keyword evidence="3" id="KW-0547">Nucleotide-binding</keyword>
<keyword evidence="7" id="KW-0694">RNA-binding</keyword>
<dbReference type="SUPFAM" id="SSF52540">
    <property type="entry name" value="P-loop containing nucleoside triphosphate hydrolases"/>
    <property type="match status" value="1"/>
</dbReference>
<accession>A0ABQ8TQA8</accession>
<dbReference type="PROSITE" id="PS51194">
    <property type="entry name" value="HELICASE_CTER"/>
    <property type="match status" value="1"/>
</dbReference>
<feature type="region of interest" description="Disordered" evidence="9">
    <location>
        <begin position="104"/>
        <end position="123"/>
    </location>
</feature>
<comment type="subcellular location">
    <subcellularLocation>
        <location evidence="1">Cytoplasm</location>
    </subcellularLocation>
</comment>
<reference evidence="13 14" key="1">
    <citation type="journal article" date="2022" name="Allergy">
        <title>Genome assembly and annotation of Periplaneta americana reveal a comprehensive cockroach allergen profile.</title>
        <authorList>
            <person name="Wang L."/>
            <person name="Xiong Q."/>
            <person name="Saelim N."/>
            <person name="Wang L."/>
            <person name="Nong W."/>
            <person name="Wan A.T."/>
            <person name="Shi M."/>
            <person name="Liu X."/>
            <person name="Cao Q."/>
            <person name="Hui J.H.L."/>
            <person name="Sookrung N."/>
            <person name="Leung T.F."/>
            <person name="Tungtrongchitr A."/>
            <person name="Tsui S.K.W."/>
        </authorList>
    </citation>
    <scope>NUCLEOTIDE SEQUENCE [LARGE SCALE GENOMIC DNA]</scope>
    <source>
        <strain evidence="13">PWHHKU_190912</strain>
    </source>
</reference>
<dbReference type="CDD" id="cd18795">
    <property type="entry name" value="SF2_C_Ski2"/>
    <property type="match status" value="1"/>
</dbReference>
<dbReference type="InterPro" id="IPR014001">
    <property type="entry name" value="Helicase_ATP-bd"/>
</dbReference>
<dbReference type="Proteomes" id="UP001148838">
    <property type="component" value="Unassembled WGS sequence"/>
</dbReference>
<evidence type="ECO:0000256" key="1">
    <source>
        <dbReference type="ARBA" id="ARBA00004496"/>
    </source>
</evidence>
<evidence type="ECO:0000259" key="12">
    <source>
        <dbReference type="PROSITE" id="PS51194"/>
    </source>
</evidence>
<dbReference type="Pfam" id="PF00270">
    <property type="entry name" value="DEAD"/>
    <property type="match status" value="1"/>
</dbReference>
<evidence type="ECO:0000256" key="3">
    <source>
        <dbReference type="ARBA" id="ARBA00022741"/>
    </source>
</evidence>
<evidence type="ECO:0008006" key="15">
    <source>
        <dbReference type="Google" id="ProtNLM"/>
    </source>
</evidence>
<evidence type="ECO:0000256" key="2">
    <source>
        <dbReference type="ARBA" id="ARBA00022490"/>
    </source>
</evidence>
<dbReference type="InterPro" id="IPR027417">
    <property type="entry name" value="P-loop_NTPase"/>
</dbReference>
<keyword evidence="10" id="KW-0732">Signal</keyword>
<evidence type="ECO:0000256" key="6">
    <source>
        <dbReference type="ARBA" id="ARBA00022840"/>
    </source>
</evidence>
<dbReference type="InterPro" id="IPR040801">
    <property type="entry name" value="Ski2_N"/>
</dbReference>
<dbReference type="SMART" id="SM00490">
    <property type="entry name" value="HELICc"/>
    <property type="match status" value="1"/>
</dbReference>
<dbReference type="Pfam" id="PF00271">
    <property type="entry name" value="Helicase_C"/>
    <property type="match status" value="1"/>
</dbReference>
<protein>
    <recommendedName>
        <fullName evidence="15">Helicase SKI2W</fullName>
    </recommendedName>
</protein>
<organism evidence="13 14">
    <name type="scientific">Periplaneta americana</name>
    <name type="common">American cockroach</name>
    <name type="synonym">Blatta americana</name>
    <dbReference type="NCBI Taxonomy" id="6978"/>
    <lineage>
        <taxon>Eukaryota</taxon>
        <taxon>Metazoa</taxon>
        <taxon>Ecdysozoa</taxon>
        <taxon>Arthropoda</taxon>
        <taxon>Hexapoda</taxon>
        <taxon>Insecta</taxon>
        <taxon>Pterygota</taxon>
        <taxon>Neoptera</taxon>
        <taxon>Polyneoptera</taxon>
        <taxon>Dictyoptera</taxon>
        <taxon>Blattodea</taxon>
        <taxon>Blattoidea</taxon>
        <taxon>Blattidae</taxon>
        <taxon>Blattinae</taxon>
        <taxon>Periplaneta</taxon>
    </lineage>
</organism>
<sequence length="1516" mass="173306">LNLVSRLLSICYFCLQLPFGPPPVLPDVEKQLKEYLLCPDRLPIHDYEQAQKYWPRERNPCSLYHFDVAPLGTTLKVDRDPTTGKLLQFREVPVDDMGQTAKNSMSLRRAPGPPSEAVRGSSTNYPFWPGGFPELLEDENDEQDAEIDFVNNLLSVPPGFENGLRFKTDGKTPFKEEEITGVDVEEPPLPDIVLEEKVEEPAVVNLMSLVKQEEDLLGLWKDEAKEDEKKEKEKIAVQKIEVDIDVDVSEVVPKEDVIPVLKITETAPLTGPTRTQYAELLDISLPVTDFDKKIPDMAKKWEFELDTFQKKAILKLEEHANVFVAAHTSAGKTVVAEYAIALSKKHMSRSIYTSPIKALSNQKYRDFKETFGDVGLITGDFQINQTAQCLIMTTEILRSMLYCGSEVIRDLEYVIFDEVHYINDSERGHVWEEVLILLPEHVSIVMLSATVPNTLEFADWVGRTKKKKMYVISTLKRPVPLEHYLYTGSGGKSRNDCFLLLNAEGHFKENGYSSAIEAKQSRHNSAMEAKQSRQTAYGPKQGQGKIHLTAKQETTMWVGFLDFLKKKEKLPVVAFTLSRKRCDGNSENLSSVDLTTTKEKSAIHMFFSRCIQNLKPPDQKLPQVVKLEDLLKRGIGVHHSGILPILKEIVEMLFQRGLVKLLFATETFAMGVNMPARTVVFDSIRKFDGLTMRTLLPAEYIQMAGRAGRRGLDKTGTVIIMCKANVPDKTQLKSMMMGKPTKLESKFRLTYSMILNLFRVEKISVEGMMSHSFKEIGHLSHQKVYEKELKQVEEKIKEMSDNPQQQGIHWKPLSEFYDIAIKYLRLWIDVREHMLSHPKCSKELMPGRVLLVSHQEHVNKLGLLLQAADSGKKVYKVLVLCNSEARYRGFEEDIELSVTAPAREEQRSPLWYKMLGLVKKRKLFVPDGLGGHTVITIKAEDILDIVKHKINLDTNLVYQDWDKRQIPRFRSITYQSYASRTGPVAWQQWSEMEALIPSPTACEVRSVIMFFNAQSIAPIEIHRQLCQSHDDGEEFLDRIIMGNETWISHFTPETKQQSMHWRHSGSPVRMKFKQTLSVRKVMCTVFWDRKGILLIDFLPRGETINADRYCETLRKLRRAIQNKRRGMLTAGVVLLHDNARPHTARLTAAVLTEFGWELFDQPPYSPDLAPSDFHVFLHLRKFLSSGERFGNDEELKTDCPPGQTCSQAVQKLTEFTQNVVSETVPLDFVSPTKDIKLSKEGILEDLKQLDLLEKKLNDCSSVNIANFEQLFEDVFQHKQLEEQKKTLQFNKSLKSLSLYPEFENRVIVLQRLDYIDSKKAVKLKGRVACEMGNHELMITEIVLRDILTNKQPAEIAALLSCLVFQQRTESESELTETLMKGIQEIMEVAETLKFTEQECGVGQQDSNEEFEKLNFGLVHVVYQWALKKPFSEIMELTDVQEGIIVRCIQQLNETLRDVKNAAHVIGNPILKEKMQEASDAIKRDIVFAASLYTSEENNQLRARFKEDERLLPVGDE</sequence>
<feature type="non-terminal residue" evidence="13">
    <location>
        <position position="1"/>
    </location>
</feature>
<feature type="domain" description="Helicase C-terminal" evidence="12">
    <location>
        <begin position="559"/>
        <end position="758"/>
    </location>
</feature>
<dbReference type="InterPro" id="IPR011545">
    <property type="entry name" value="DEAD/DEAH_box_helicase_dom"/>
</dbReference>
<dbReference type="InterPro" id="IPR001650">
    <property type="entry name" value="Helicase_C-like"/>
</dbReference>
<dbReference type="InterPro" id="IPR036397">
    <property type="entry name" value="RNaseH_sf"/>
</dbReference>
<dbReference type="PANTHER" id="PTHR12131:SF1">
    <property type="entry name" value="ATP-DEPENDENT RNA HELICASE SUPV3L1, MITOCHONDRIAL-RELATED"/>
    <property type="match status" value="1"/>
</dbReference>
<dbReference type="Gene3D" id="3.40.50.300">
    <property type="entry name" value="P-loop containing nucleotide triphosphate hydrolases"/>
    <property type="match status" value="2"/>
</dbReference>
<keyword evidence="6" id="KW-0067">ATP-binding</keyword>
<dbReference type="PROSITE" id="PS51192">
    <property type="entry name" value="HELICASE_ATP_BIND_1"/>
    <property type="match status" value="1"/>
</dbReference>
<dbReference type="PANTHER" id="PTHR12131">
    <property type="entry name" value="ATP-DEPENDENT RNA AND DNA HELICASE"/>
    <property type="match status" value="1"/>
</dbReference>
<dbReference type="PIRSF" id="PIRSF005198">
    <property type="entry name" value="Antiviral_helicase_SKI2"/>
    <property type="match status" value="1"/>
</dbReference>
<dbReference type="InterPro" id="IPR016438">
    <property type="entry name" value="SKI2-like"/>
</dbReference>
<dbReference type="InterPro" id="IPR050699">
    <property type="entry name" value="RNA-DNA_Helicase"/>
</dbReference>
<keyword evidence="5" id="KW-0347">Helicase</keyword>